<dbReference type="AlphaFoldDB" id="E7N3B8"/>
<comment type="caution">
    <text evidence="1">The sequence shown here is derived from an EMBL/GenBank/DDBJ whole genome shotgun (WGS) entry which is preliminary data.</text>
</comment>
<proteinExistence type="predicted"/>
<dbReference type="Proteomes" id="UP000004633">
    <property type="component" value="Unassembled WGS sequence"/>
</dbReference>
<keyword evidence="2" id="KW-1185">Reference proteome</keyword>
<dbReference type="EMBL" id="AECV01000027">
    <property type="protein sequence ID" value="EFW29330.1"/>
    <property type="molecule type" value="Genomic_DNA"/>
</dbReference>
<accession>E7N3B8</accession>
<dbReference type="HOGENOM" id="CLU_159146_0_0_9"/>
<name>E7N3B8_9FIRM</name>
<sequence>MQTGGCHVKYTKEQRLDIGRRIYDGELTRYEAAEEYGISEQTARDYMRHYRDANQLPPKRGVRSCLGLAKTKSIPVPTGLEDLQSMTKEELIDALVMARITEARLKKGYLVEGVGAEKTFIPIGRKNTK</sequence>
<dbReference type="InterPro" id="IPR010921">
    <property type="entry name" value="Trp_repressor/repl_initiator"/>
</dbReference>
<reference evidence="1 2" key="1">
    <citation type="submission" date="2010-08" db="EMBL/GenBank/DDBJ databases">
        <authorList>
            <person name="Weinstock G."/>
            <person name="Sodergren E."/>
            <person name="Clifton S."/>
            <person name="Fulton L."/>
            <person name="Fulton B."/>
            <person name="Courtney L."/>
            <person name="Fronick C."/>
            <person name="Harrison M."/>
            <person name="Strong C."/>
            <person name="Farmer C."/>
            <person name="Delahaunty K."/>
            <person name="Markovic C."/>
            <person name="Hall O."/>
            <person name="Minx P."/>
            <person name="Tomlinson C."/>
            <person name="Mitreva M."/>
            <person name="Hou S."/>
            <person name="Chen J."/>
            <person name="Wollam A."/>
            <person name="Pepin K.H."/>
            <person name="Johnson M."/>
            <person name="Bhonagiri V."/>
            <person name="Zhang X."/>
            <person name="Suruliraj S."/>
            <person name="Warren W."/>
            <person name="Chinwalla A."/>
            <person name="Mardis E.R."/>
            <person name="Wilson R.K."/>
        </authorList>
    </citation>
    <scope>NUCLEOTIDE SEQUENCE [LARGE SCALE GENOMIC DNA]</scope>
    <source>
        <strain evidence="1 2">F0399</strain>
    </source>
</reference>
<dbReference type="GO" id="GO:0043565">
    <property type="term" value="F:sequence-specific DNA binding"/>
    <property type="evidence" value="ECO:0007669"/>
    <property type="project" value="InterPro"/>
</dbReference>
<protein>
    <submittedName>
        <fullName evidence="1">Uncharacterized protein</fullName>
    </submittedName>
</protein>
<gene>
    <name evidence="1" type="ORF">HMPREF9555_01493</name>
</gene>
<evidence type="ECO:0000313" key="2">
    <source>
        <dbReference type="Proteomes" id="UP000004633"/>
    </source>
</evidence>
<dbReference type="SUPFAM" id="SSF48295">
    <property type="entry name" value="TrpR-like"/>
    <property type="match status" value="1"/>
</dbReference>
<evidence type="ECO:0000313" key="1">
    <source>
        <dbReference type="EMBL" id="EFW29330.1"/>
    </source>
</evidence>
<organism evidence="1 2">
    <name type="scientific">Selenomonas artemidis F0399</name>
    <dbReference type="NCBI Taxonomy" id="749551"/>
    <lineage>
        <taxon>Bacteria</taxon>
        <taxon>Bacillati</taxon>
        <taxon>Bacillota</taxon>
        <taxon>Negativicutes</taxon>
        <taxon>Selenomonadales</taxon>
        <taxon>Selenomonadaceae</taxon>
        <taxon>Selenomonas</taxon>
    </lineage>
</organism>